<keyword evidence="7 9" id="KW-1133">Transmembrane helix</keyword>
<keyword evidence="3 9" id="KW-0812">Transmembrane</keyword>
<organism evidence="12 13">
    <name type="scientific">Amblyomma americanum</name>
    <name type="common">Lone star tick</name>
    <dbReference type="NCBI Taxonomy" id="6943"/>
    <lineage>
        <taxon>Eukaryota</taxon>
        <taxon>Metazoa</taxon>
        <taxon>Ecdysozoa</taxon>
        <taxon>Arthropoda</taxon>
        <taxon>Chelicerata</taxon>
        <taxon>Arachnida</taxon>
        <taxon>Acari</taxon>
        <taxon>Parasitiformes</taxon>
        <taxon>Ixodida</taxon>
        <taxon>Ixodoidea</taxon>
        <taxon>Ixodidae</taxon>
        <taxon>Amblyomminae</taxon>
        <taxon>Amblyomma</taxon>
    </lineage>
</organism>
<comment type="subcellular location">
    <subcellularLocation>
        <location evidence="1">Vacuole membrane</location>
        <topology evidence="1">Multi-pass membrane protein</topology>
    </subcellularLocation>
</comment>
<dbReference type="InterPro" id="IPR011527">
    <property type="entry name" value="ABC1_TM_dom"/>
</dbReference>
<dbReference type="GO" id="GO:0005774">
    <property type="term" value="C:vacuolar membrane"/>
    <property type="evidence" value="ECO:0007669"/>
    <property type="project" value="UniProtKB-SubCell"/>
</dbReference>
<keyword evidence="4" id="KW-0677">Repeat</keyword>
<keyword evidence="2" id="KW-0813">Transport</keyword>
<evidence type="ECO:0000256" key="4">
    <source>
        <dbReference type="ARBA" id="ARBA00022737"/>
    </source>
</evidence>
<reference evidence="12 13" key="1">
    <citation type="journal article" date="2023" name="Arcadia Sci">
        <title>De novo assembly of a long-read Amblyomma americanum tick genome.</title>
        <authorList>
            <person name="Chou S."/>
            <person name="Poskanzer K.E."/>
            <person name="Rollins M."/>
            <person name="Thuy-Boun P.S."/>
        </authorList>
    </citation>
    <scope>NUCLEOTIDE SEQUENCE [LARGE SCALE GENOMIC DNA]</scope>
    <source>
        <strain evidence="12">F_SG_1</strain>
        <tissue evidence="12">Salivary glands</tissue>
    </source>
</reference>
<dbReference type="SUPFAM" id="SSF52540">
    <property type="entry name" value="P-loop containing nucleoside triphosphate hydrolases"/>
    <property type="match status" value="1"/>
</dbReference>
<evidence type="ECO:0000256" key="5">
    <source>
        <dbReference type="ARBA" id="ARBA00022741"/>
    </source>
</evidence>
<dbReference type="SMART" id="SM00382">
    <property type="entry name" value="AAA"/>
    <property type="match status" value="1"/>
</dbReference>
<feature type="transmembrane region" description="Helical" evidence="9">
    <location>
        <begin position="213"/>
        <end position="236"/>
    </location>
</feature>
<evidence type="ECO:0000259" key="10">
    <source>
        <dbReference type="PROSITE" id="PS50893"/>
    </source>
</evidence>
<comment type="caution">
    <text evidence="12">The sequence shown here is derived from an EMBL/GenBank/DDBJ whole genome shotgun (WGS) entry which is preliminary data.</text>
</comment>
<dbReference type="InterPro" id="IPR003593">
    <property type="entry name" value="AAA+_ATPase"/>
</dbReference>
<dbReference type="Gene3D" id="3.40.50.300">
    <property type="entry name" value="P-loop containing nucleotide triphosphate hydrolases"/>
    <property type="match status" value="1"/>
</dbReference>
<dbReference type="GO" id="GO:0140359">
    <property type="term" value="F:ABC-type transporter activity"/>
    <property type="evidence" value="ECO:0007669"/>
    <property type="project" value="InterPro"/>
</dbReference>
<dbReference type="PANTHER" id="PTHR24223">
    <property type="entry name" value="ATP-BINDING CASSETTE SUB-FAMILY C"/>
    <property type="match status" value="1"/>
</dbReference>
<keyword evidence="5" id="KW-0547">Nucleotide-binding</keyword>
<protein>
    <submittedName>
        <fullName evidence="12">Uncharacterized protein</fullName>
    </submittedName>
</protein>
<dbReference type="GO" id="GO:0005524">
    <property type="term" value="F:ATP binding"/>
    <property type="evidence" value="ECO:0007669"/>
    <property type="project" value="UniProtKB-KW"/>
</dbReference>
<keyword evidence="13" id="KW-1185">Reference proteome</keyword>
<evidence type="ECO:0000256" key="2">
    <source>
        <dbReference type="ARBA" id="ARBA00022448"/>
    </source>
</evidence>
<dbReference type="Pfam" id="PF00005">
    <property type="entry name" value="ABC_tran"/>
    <property type="match status" value="1"/>
</dbReference>
<dbReference type="InterPro" id="IPR003439">
    <property type="entry name" value="ABC_transporter-like_ATP-bd"/>
</dbReference>
<dbReference type="CDD" id="cd03244">
    <property type="entry name" value="ABCC_MRP_domain2"/>
    <property type="match status" value="1"/>
</dbReference>
<evidence type="ECO:0000256" key="8">
    <source>
        <dbReference type="ARBA" id="ARBA00023136"/>
    </source>
</evidence>
<dbReference type="EMBL" id="JARKHS020007389">
    <property type="protein sequence ID" value="KAK8781743.1"/>
    <property type="molecule type" value="Genomic_DNA"/>
</dbReference>
<dbReference type="InterPro" id="IPR017871">
    <property type="entry name" value="ABC_transporter-like_CS"/>
</dbReference>
<dbReference type="PROSITE" id="PS50893">
    <property type="entry name" value="ABC_TRANSPORTER_2"/>
    <property type="match status" value="1"/>
</dbReference>
<name>A0AAQ4F4J5_AMBAM</name>
<dbReference type="PROSITE" id="PS50929">
    <property type="entry name" value="ABC_TM1F"/>
    <property type="match status" value="1"/>
</dbReference>
<feature type="transmembrane region" description="Helical" evidence="9">
    <location>
        <begin position="83"/>
        <end position="107"/>
    </location>
</feature>
<keyword evidence="8 9" id="KW-0472">Membrane</keyword>
<dbReference type="InterPro" id="IPR036640">
    <property type="entry name" value="ABC1_TM_sf"/>
</dbReference>
<feature type="domain" description="ABC transmembrane type-1" evidence="11">
    <location>
        <begin position="1"/>
        <end position="187"/>
    </location>
</feature>
<dbReference type="AlphaFoldDB" id="A0AAQ4F4J5"/>
<dbReference type="Proteomes" id="UP001321473">
    <property type="component" value="Unassembled WGS sequence"/>
</dbReference>
<evidence type="ECO:0000256" key="9">
    <source>
        <dbReference type="SAM" id="Phobius"/>
    </source>
</evidence>
<dbReference type="SUPFAM" id="SSF90123">
    <property type="entry name" value="ABC transporter transmembrane region"/>
    <property type="match status" value="1"/>
</dbReference>
<evidence type="ECO:0000256" key="6">
    <source>
        <dbReference type="ARBA" id="ARBA00022840"/>
    </source>
</evidence>
<proteinExistence type="predicted"/>
<evidence type="ECO:0000256" key="7">
    <source>
        <dbReference type="ARBA" id="ARBA00022989"/>
    </source>
</evidence>
<feature type="transmembrane region" description="Helical" evidence="9">
    <location>
        <begin position="172"/>
        <end position="193"/>
    </location>
</feature>
<accession>A0AAQ4F4J5</accession>
<dbReference type="FunFam" id="3.40.50.300:FF:000163">
    <property type="entry name" value="Multidrug resistance-associated protein member 4"/>
    <property type="match status" value="1"/>
</dbReference>
<keyword evidence="6" id="KW-0067">ATP-binding</keyword>
<dbReference type="Gene3D" id="1.20.1560.10">
    <property type="entry name" value="ABC transporter type 1, transmembrane domain"/>
    <property type="match status" value="1"/>
</dbReference>
<feature type="domain" description="ABC transporter" evidence="10">
    <location>
        <begin position="336"/>
        <end position="571"/>
    </location>
</feature>
<evidence type="ECO:0000313" key="13">
    <source>
        <dbReference type="Proteomes" id="UP001321473"/>
    </source>
</evidence>
<sequence>MAGNTLLSYAMNRMSRVLHHGMLEHVLFSPVSFFDATPRGRILNRFTADLNDVDSRMATLGRQTIQNTLVALSRLAVIGTESVAVIVVGVVMLIVFTVGLAVLTGAVNATRFVRSAHFSRVLQHVTETIESLTIVRVFGMTERFYQRFCRLADQNLRVSLASVMCSRLTRTFAVGCSQTIVLATLIFTVVVGADETRDASRSSSIGLTLNSSLSIPMTMTMLCITYLGLTQIMVALERDIEYTELPKEVSPLQDHVRALSTYTVRKPQKYRYFDVKTFFTKARRSCKFSTSPLTQAEVEKMTIDGATTDRSTFKKGGSAATMSRRLDSTWPTDGRVEFQDFSASYRPMVLEDSLKHVTFTVQSREKVGIVGRTGAGKSSLVLALLRVLKSTGGRILIDGVNIASIPLPRLRTAITVIPQDPSLVRGTLRANLDPMQQHSDDELWQVLRQAHLADFVSRQPLKLNHETGDGGGNLSAGQRQLVCLARALLRKPRILVLDEATSQMDGDTDRLIQDTLRESFANFTLLTVAHRLHTVLDYDRILVMSDGTVAEYGTIEQLLSDANSMFYDMAVKAGITASDSRTAHVWPSSEPSTHL</sequence>
<evidence type="ECO:0000256" key="3">
    <source>
        <dbReference type="ARBA" id="ARBA00022692"/>
    </source>
</evidence>
<dbReference type="PROSITE" id="PS00211">
    <property type="entry name" value="ABC_TRANSPORTER_1"/>
    <property type="match status" value="1"/>
</dbReference>
<dbReference type="InterPro" id="IPR027417">
    <property type="entry name" value="P-loop_NTPase"/>
</dbReference>
<evidence type="ECO:0000256" key="1">
    <source>
        <dbReference type="ARBA" id="ARBA00004128"/>
    </source>
</evidence>
<gene>
    <name evidence="12" type="ORF">V5799_016917</name>
</gene>
<dbReference type="GO" id="GO:0016887">
    <property type="term" value="F:ATP hydrolysis activity"/>
    <property type="evidence" value="ECO:0007669"/>
    <property type="project" value="InterPro"/>
</dbReference>
<dbReference type="Pfam" id="PF00664">
    <property type="entry name" value="ABC_membrane"/>
    <property type="match status" value="1"/>
</dbReference>
<dbReference type="PANTHER" id="PTHR24223:SF443">
    <property type="entry name" value="MULTIDRUG-RESISTANCE LIKE PROTEIN 1, ISOFORM I"/>
    <property type="match status" value="1"/>
</dbReference>
<evidence type="ECO:0000313" key="12">
    <source>
        <dbReference type="EMBL" id="KAK8781743.1"/>
    </source>
</evidence>
<dbReference type="InterPro" id="IPR050173">
    <property type="entry name" value="ABC_transporter_C-like"/>
</dbReference>
<evidence type="ECO:0000259" key="11">
    <source>
        <dbReference type="PROSITE" id="PS50929"/>
    </source>
</evidence>